<dbReference type="SUPFAM" id="SSF46894">
    <property type="entry name" value="C-terminal effector domain of the bipartite response regulators"/>
    <property type="match status" value="1"/>
</dbReference>
<name>A0A6N8J5M6_9BACT</name>
<dbReference type="AlphaFoldDB" id="A0A6N8J5M6"/>
<dbReference type="InterPro" id="IPR011006">
    <property type="entry name" value="CheY-like_superfamily"/>
</dbReference>
<evidence type="ECO:0000259" key="3">
    <source>
        <dbReference type="PROSITE" id="PS50043"/>
    </source>
</evidence>
<keyword evidence="1" id="KW-0238">DNA-binding</keyword>
<dbReference type="InterPro" id="IPR016032">
    <property type="entry name" value="Sig_transdc_resp-reg_C-effctor"/>
</dbReference>
<feature type="domain" description="HTH luxR-type" evidence="3">
    <location>
        <begin position="128"/>
        <end position="193"/>
    </location>
</feature>
<evidence type="ECO:0000313" key="4">
    <source>
        <dbReference type="EMBL" id="MVT40500.1"/>
    </source>
</evidence>
<keyword evidence="5" id="KW-1185">Reference proteome</keyword>
<proteinExistence type="predicted"/>
<dbReference type="SMART" id="SM00421">
    <property type="entry name" value="HTH_LUXR"/>
    <property type="match status" value="1"/>
</dbReference>
<dbReference type="PROSITE" id="PS50043">
    <property type="entry name" value="HTH_LUXR_2"/>
    <property type="match status" value="1"/>
</dbReference>
<dbReference type="Gene3D" id="3.40.50.2300">
    <property type="match status" value="1"/>
</dbReference>
<sequence length="197" mass="21498">MKNVRRNSAGQPGRNDAVEAEGGQGDTLSVQQLAKEICNIVFMDIDIPGLAPVEAANILKAAYPEVNVVVFTLNGNKTSTEQITTTRIESSPPVSITEFITSVYEATLQTNIQAIQKVLTFFNRKGSGMPDPYGLSSRELQVLDCLVDGDTYKKIAEHCHISVGTVRSHIMNIYRKLDVNSRSGAIVKAMQERLIGS</sequence>
<dbReference type="PANTHER" id="PTHR43214">
    <property type="entry name" value="TWO-COMPONENT RESPONSE REGULATOR"/>
    <property type="match status" value="1"/>
</dbReference>
<dbReference type="GO" id="GO:0003677">
    <property type="term" value="F:DNA binding"/>
    <property type="evidence" value="ECO:0007669"/>
    <property type="project" value="UniProtKB-KW"/>
</dbReference>
<dbReference type="OrthoDB" id="9797341at2"/>
<reference evidence="4 5" key="1">
    <citation type="submission" date="2019-12" db="EMBL/GenBank/DDBJ databases">
        <title>The draft genomic sequence of strain Chitinophaga oryziterrae JCM 16595.</title>
        <authorList>
            <person name="Zhang X."/>
        </authorList>
    </citation>
    <scope>NUCLEOTIDE SEQUENCE [LARGE SCALE GENOMIC DNA]</scope>
    <source>
        <strain evidence="4 5">JCM 16595</strain>
    </source>
</reference>
<dbReference type="SUPFAM" id="SSF52172">
    <property type="entry name" value="CheY-like"/>
    <property type="match status" value="1"/>
</dbReference>
<feature type="compositionally biased region" description="Polar residues" evidence="2">
    <location>
        <begin position="1"/>
        <end position="10"/>
    </location>
</feature>
<accession>A0A6N8J5M6</accession>
<evidence type="ECO:0000256" key="2">
    <source>
        <dbReference type="SAM" id="MobiDB-lite"/>
    </source>
</evidence>
<protein>
    <submittedName>
        <fullName evidence="4">Response regulator</fullName>
    </submittedName>
</protein>
<evidence type="ECO:0000256" key="1">
    <source>
        <dbReference type="ARBA" id="ARBA00023125"/>
    </source>
</evidence>
<dbReference type="Pfam" id="PF00196">
    <property type="entry name" value="GerE"/>
    <property type="match status" value="1"/>
</dbReference>
<dbReference type="Proteomes" id="UP000468388">
    <property type="component" value="Unassembled WGS sequence"/>
</dbReference>
<dbReference type="PANTHER" id="PTHR43214:SF43">
    <property type="entry name" value="TWO-COMPONENT RESPONSE REGULATOR"/>
    <property type="match status" value="1"/>
</dbReference>
<dbReference type="CDD" id="cd06170">
    <property type="entry name" value="LuxR_C_like"/>
    <property type="match status" value="1"/>
</dbReference>
<evidence type="ECO:0000313" key="5">
    <source>
        <dbReference type="Proteomes" id="UP000468388"/>
    </source>
</evidence>
<organism evidence="4 5">
    <name type="scientific">Chitinophaga oryziterrae</name>
    <dbReference type="NCBI Taxonomy" id="1031224"/>
    <lineage>
        <taxon>Bacteria</taxon>
        <taxon>Pseudomonadati</taxon>
        <taxon>Bacteroidota</taxon>
        <taxon>Chitinophagia</taxon>
        <taxon>Chitinophagales</taxon>
        <taxon>Chitinophagaceae</taxon>
        <taxon>Chitinophaga</taxon>
    </lineage>
</organism>
<feature type="region of interest" description="Disordered" evidence="2">
    <location>
        <begin position="1"/>
        <end position="24"/>
    </location>
</feature>
<dbReference type="InterPro" id="IPR000792">
    <property type="entry name" value="Tscrpt_reg_LuxR_C"/>
</dbReference>
<dbReference type="EMBL" id="WRXO01000002">
    <property type="protein sequence ID" value="MVT40500.1"/>
    <property type="molecule type" value="Genomic_DNA"/>
</dbReference>
<dbReference type="PRINTS" id="PR00038">
    <property type="entry name" value="HTHLUXR"/>
</dbReference>
<dbReference type="PROSITE" id="PS00622">
    <property type="entry name" value="HTH_LUXR_1"/>
    <property type="match status" value="1"/>
</dbReference>
<dbReference type="InterPro" id="IPR039420">
    <property type="entry name" value="WalR-like"/>
</dbReference>
<dbReference type="GO" id="GO:0006355">
    <property type="term" value="P:regulation of DNA-templated transcription"/>
    <property type="evidence" value="ECO:0007669"/>
    <property type="project" value="InterPro"/>
</dbReference>
<dbReference type="RefSeq" id="WP_157299181.1">
    <property type="nucleotide sequence ID" value="NZ_BAAAZB010000010.1"/>
</dbReference>
<gene>
    <name evidence="4" type="ORF">GO495_07890</name>
</gene>
<comment type="caution">
    <text evidence="4">The sequence shown here is derived from an EMBL/GenBank/DDBJ whole genome shotgun (WGS) entry which is preliminary data.</text>
</comment>